<dbReference type="InterPro" id="IPR000873">
    <property type="entry name" value="AMP-dep_synth/lig_dom"/>
</dbReference>
<dbReference type="EMBL" id="PDKN01000003">
    <property type="protein sequence ID" value="RXJ57875.1"/>
    <property type="molecule type" value="Genomic_DNA"/>
</dbReference>
<dbReference type="OrthoDB" id="9787658at2"/>
<dbReference type="Gene3D" id="3.40.50.12780">
    <property type="entry name" value="N-terminal domain of ligase-like"/>
    <property type="match status" value="1"/>
</dbReference>
<dbReference type="Proteomes" id="UP000290657">
    <property type="component" value="Unassembled WGS sequence"/>
</dbReference>
<dbReference type="Gene3D" id="3.30.300.30">
    <property type="match status" value="1"/>
</dbReference>
<evidence type="ECO:0000259" key="3">
    <source>
        <dbReference type="Pfam" id="PF00501"/>
    </source>
</evidence>
<name>A0A4Q0XRI5_9BACT</name>
<evidence type="ECO:0000313" key="4">
    <source>
        <dbReference type="EMBL" id="RXJ57875.1"/>
    </source>
</evidence>
<keyword evidence="2" id="KW-1133">Transmembrane helix</keyword>
<dbReference type="InterPro" id="IPR045851">
    <property type="entry name" value="AMP-bd_C_sf"/>
</dbReference>
<gene>
    <name evidence="4" type="ORF">CRV04_05045</name>
</gene>
<dbReference type="PANTHER" id="PTHR43201:SF8">
    <property type="entry name" value="ACYL-COA SYNTHETASE FAMILY MEMBER 3"/>
    <property type="match status" value="1"/>
</dbReference>
<evidence type="ECO:0000313" key="5">
    <source>
        <dbReference type="Proteomes" id="UP000290657"/>
    </source>
</evidence>
<comment type="similarity">
    <text evidence="1">Belongs to the ATP-dependent AMP-binding enzyme family.</text>
</comment>
<accession>A0A4Q0XRI5</accession>
<comment type="caution">
    <text evidence="4">The sequence shown here is derived from an EMBL/GenBank/DDBJ whole genome shotgun (WGS) entry which is preliminary data.</text>
</comment>
<sequence length="405" mass="45601">MNLIVYHDDLSVTKHALEKEHFHNPSIQNKVGYIGSDKKENNALQFFESFYNDGKAILFDHTNKVISQKLQTLGIQPFGSKTPTPTIFDEKDFSMMYFTSGSTGESVGALKTKQHLLEEIKVLTQLFSSKKIKRVVVTVPFIHIYGTLFGLLYPLLNGLDIILKEHFLPHDLLHLIDEHSLVVTTPLYIKALNKIGEHKDLSNSTFVSSTGPLDAQSAVTFSQKFNTDVIQIFGSTETGGIAYKTNDETLWTPLESVKVSTNEQSELQIASAFVSDELYENGFKTINGVVQSFDYVELNAHNQFKLIGRSSQILKIAGKRYSTIQIEHILEEQEDIAKALVFVEHVDDALKDEILDITLETKTPYTTKQIKQILQHNLSNLKFSIKLTLVEHIPTSSVGKKLKIT</sequence>
<reference evidence="4 5" key="1">
    <citation type="submission" date="2017-10" db="EMBL/GenBank/DDBJ databases">
        <title>Genomics of the genus Arcobacter.</title>
        <authorList>
            <person name="Perez-Cataluna A."/>
            <person name="Figueras M.J."/>
        </authorList>
    </citation>
    <scope>NUCLEOTIDE SEQUENCE [LARGE SCALE GENOMIC DNA]</scope>
    <source>
        <strain evidence="4 5">CECT 8987</strain>
    </source>
</reference>
<organism evidence="4 5">
    <name type="scientific">Candidatus Marinarcus aquaticus</name>
    <dbReference type="NCBI Taxonomy" id="2044504"/>
    <lineage>
        <taxon>Bacteria</taxon>
        <taxon>Pseudomonadati</taxon>
        <taxon>Campylobacterota</taxon>
        <taxon>Epsilonproteobacteria</taxon>
        <taxon>Campylobacterales</taxon>
        <taxon>Arcobacteraceae</taxon>
        <taxon>Candidatus Marinarcus</taxon>
    </lineage>
</organism>
<keyword evidence="5" id="KW-1185">Reference proteome</keyword>
<protein>
    <submittedName>
        <fullName evidence="4">Aconitate hydratase</fullName>
    </submittedName>
</protein>
<evidence type="ECO:0000256" key="2">
    <source>
        <dbReference type="SAM" id="Phobius"/>
    </source>
</evidence>
<dbReference type="GO" id="GO:0006631">
    <property type="term" value="P:fatty acid metabolic process"/>
    <property type="evidence" value="ECO:0007669"/>
    <property type="project" value="TreeGrafter"/>
</dbReference>
<dbReference type="SUPFAM" id="SSF56801">
    <property type="entry name" value="Acetyl-CoA synthetase-like"/>
    <property type="match status" value="1"/>
</dbReference>
<dbReference type="GO" id="GO:0031956">
    <property type="term" value="F:medium-chain fatty acid-CoA ligase activity"/>
    <property type="evidence" value="ECO:0007669"/>
    <property type="project" value="TreeGrafter"/>
</dbReference>
<dbReference type="AlphaFoldDB" id="A0A4Q0XRI5"/>
<evidence type="ECO:0000256" key="1">
    <source>
        <dbReference type="ARBA" id="ARBA00006432"/>
    </source>
</evidence>
<feature type="domain" description="AMP-dependent synthetase/ligase" evidence="3">
    <location>
        <begin position="68"/>
        <end position="257"/>
    </location>
</feature>
<keyword evidence="2" id="KW-0472">Membrane</keyword>
<feature type="transmembrane region" description="Helical" evidence="2">
    <location>
        <begin position="135"/>
        <end position="156"/>
    </location>
</feature>
<dbReference type="InterPro" id="IPR042099">
    <property type="entry name" value="ANL_N_sf"/>
</dbReference>
<proteinExistence type="inferred from homology"/>
<dbReference type="Pfam" id="PF00501">
    <property type="entry name" value="AMP-binding"/>
    <property type="match status" value="1"/>
</dbReference>
<dbReference type="RefSeq" id="WP_128995738.1">
    <property type="nucleotide sequence ID" value="NZ_PDKN01000003.1"/>
</dbReference>
<keyword evidence="2" id="KW-0812">Transmembrane</keyword>
<dbReference type="PANTHER" id="PTHR43201">
    <property type="entry name" value="ACYL-COA SYNTHETASE"/>
    <property type="match status" value="1"/>
</dbReference>